<evidence type="ECO:0000256" key="3">
    <source>
        <dbReference type="ARBA" id="ARBA00022691"/>
    </source>
</evidence>
<protein>
    <recommendedName>
        <fullName evidence="5">DNA methyltransferase</fullName>
    </recommendedName>
</protein>
<comment type="caution">
    <text evidence="4">The sequence shown here is derived from an EMBL/GenBank/DDBJ whole genome shotgun (WGS) entry which is preliminary data.</text>
</comment>
<evidence type="ECO:0008006" key="5">
    <source>
        <dbReference type="Google" id="ProtNLM"/>
    </source>
</evidence>
<dbReference type="Pfam" id="PF05063">
    <property type="entry name" value="MT-A70"/>
    <property type="match status" value="1"/>
</dbReference>
<keyword evidence="1" id="KW-0489">Methyltransferase</keyword>
<evidence type="ECO:0000256" key="1">
    <source>
        <dbReference type="ARBA" id="ARBA00022603"/>
    </source>
</evidence>
<organism evidence="4">
    <name type="scientific">marine sediment metagenome</name>
    <dbReference type="NCBI Taxonomy" id="412755"/>
    <lineage>
        <taxon>unclassified sequences</taxon>
        <taxon>metagenomes</taxon>
        <taxon>ecological metagenomes</taxon>
    </lineage>
</organism>
<dbReference type="GO" id="GO:0032259">
    <property type="term" value="P:methylation"/>
    <property type="evidence" value="ECO:0007669"/>
    <property type="project" value="UniProtKB-KW"/>
</dbReference>
<accession>A0A0F9H4A6</accession>
<dbReference type="SUPFAM" id="SSF53335">
    <property type="entry name" value="S-adenosyl-L-methionine-dependent methyltransferases"/>
    <property type="match status" value="1"/>
</dbReference>
<keyword evidence="2" id="KW-0808">Transferase</keyword>
<proteinExistence type="predicted"/>
<evidence type="ECO:0000256" key="2">
    <source>
        <dbReference type="ARBA" id="ARBA00022679"/>
    </source>
</evidence>
<dbReference type="PROSITE" id="PS51143">
    <property type="entry name" value="MT_A70"/>
    <property type="match status" value="1"/>
</dbReference>
<evidence type="ECO:0000313" key="4">
    <source>
        <dbReference type="EMBL" id="KKL70157.1"/>
    </source>
</evidence>
<gene>
    <name evidence="4" type="ORF">LCGC14_2107720</name>
</gene>
<dbReference type="GO" id="GO:0001734">
    <property type="term" value="F:mRNA m(6)A methyltransferase activity"/>
    <property type="evidence" value="ECO:0007669"/>
    <property type="project" value="UniProtKB-ARBA"/>
</dbReference>
<dbReference type="InterPro" id="IPR029063">
    <property type="entry name" value="SAM-dependent_MTases_sf"/>
</dbReference>
<dbReference type="PANTHER" id="PTHR12829">
    <property type="entry name" value="N6-ADENOSINE-METHYLTRANSFERASE"/>
    <property type="match status" value="1"/>
</dbReference>
<dbReference type="EMBL" id="LAZR01025981">
    <property type="protein sequence ID" value="KKL70157.1"/>
    <property type="molecule type" value="Genomic_DNA"/>
</dbReference>
<dbReference type="AlphaFoldDB" id="A0A0F9H4A6"/>
<keyword evidence="3" id="KW-0949">S-adenosyl-L-methionine</keyword>
<sequence length="196" mass="22191">MQTLAERDLRQEWGTGDYQIIYADPPWAYRDKAASGKRGASFKYDCLTVEDIGTFEIDGLHVSQIAAKNSALFLWSTGPMMKEARWVMGAWGFAYKNIAFTWVKRTKHDKLHWGMGNYTRSNPEFCLLGIRGKMKRQSASVHSIIEAPVGKHSAKPPEARDRIVRLFGDLPRIELFARERALGWDADGLELGVNDA</sequence>
<reference evidence="4" key="1">
    <citation type="journal article" date="2015" name="Nature">
        <title>Complex archaea that bridge the gap between prokaryotes and eukaryotes.</title>
        <authorList>
            <person name="Spang A."/>
            <person name="Saw J.H."/>
            <person name="Jorgensen S.L."/>
            <person name="Zaremba-Niedzwiedzka K."/>
            <person name="Martijn J."/>
            <person name="Lind A.E."/>
            <person name="van Eijk R."/>
            <person name="Schleper C."/>
            <person name="Guy L."/>
            <person name="Ettema T.J."/>
        </authorList>
    </citation>
    <scope>NUCLEOTIDE SEQUENCE</scope>
</reference>
<name>A0A0F9H4A6_9ZZZZ</name>
<dbReference type="InterPro" id="IPR007757">
    <property type="entry name" value="MT-A70-like"/>
</dbReference>
<dbReference type="PANTHER" id="PTHR12829:SF7">
    <property type="entry name" value="N6-ADENOSINE-METHYLTRANSFERASE CATALYTIC SUBUNIT"/>
    <property type="match status" value="1"/>
</dbReference>